<dbReference type="AlphaFoldDB" id="A0A7J7RSE2"/>
<protein>
    <submittedName>
        <fullName evidence="1">Uncharacterized protein</fullName>
    </submittedName>
</protein>
<accession>A0A7J7RSE2</accession>
<evidence type="ECO:0000313" key="1">
    <source>
        <dbReference type="EMBL" id="KAF6278875.1"/>
    </source>
</evidence>
<comment type="caution">
    <text evidence="1">The sequence shown here is derived from an EMBL/GenBank/DDBJ whole genome shotgun (WGS) entry which is preliminary data.</text>
</comment>
<proteinExistence type="predicted"/>
<keyword evidence="2" id="KW-1185">Reference proteome</keyword>
<organism evidence="1 2">
    <name type="scientific">Myotis myotis</name>
    <name type="common">Greater mouse-eared bat</name>
    <name type="synonym">Vespertilio myotis</name>
    <dbReference type="NCBI Taxonomy" id="51298"/>
    <lineage>
        <taxon>Eukaryota</taxon>
        <taxon>Metazoa</taxon>
        <taxon>Chordata</taxon>
        <taxon>Craniata</taxon>
        <taxon>Vertebrata</taxon>
        <taxon>Euteleostomi</taxon>
        <taxon>Mammalia</taxon>
        <taxon>Eutheria</taxon>
        <taxon>Laurasiatheria</taxon>
        <taxon>Chiroptera</taxon>
        <taxon>Yangochiroptera</taxon>
        <taxon>Vespertilionidae</taxon>
        <taxon>Myotis</taxon>
    </lineage>
</organism>
<evidence type="ECO:0000313" key="2">
    <source>
        <dbReference type="Proteomes" id="UP000527355"/>
    </source>
</evidence>
<dbReference type="EMBL" id="JABWUV010000023">
    <property type="protein sequence ID" value="KAF6278875.1"/>
    <property type="molecule type" value="Genomic_DNA"/>
</dbReference>
<reference evidence="1 2" key="1">
    <citation type="journal article" date="2020" name="Nature">
        <title>Six reference-quality genomes reveal evolution of bat adaptations.</title>
        <authorList>
            <person name="Jebb D."/>
            <person name="Huang Z."/>
            <person name="Pippel M."/>
            <person name="Hughes G.M."/>
            <person name="Lavrichenko K."/>
            <person name="Devanna P."/>
            <person name="Winkler S."/>
            <person name="Jermiin L.S."/>
            <person name="Skirmuntt E.C."/>
            <person name="Katzourakis A."/>
            <person name="Burkitt-Gray L."/>
            <person name="Ray D.A."/>
            <person name="Sullivan K.A.M."/>
            <person name="Roscito J.G."/>
            <person name="Kirilenko B.M."/>
            <person name="Davalos L.M."/>
            <person name="Corthals A.P."/>
            <person name="Power M.L."/>
            <person name="Jones G."/>
            <person name="Ransome R.D."/>
            <person name="Dechmann D.K.N."/>
            <person name="Locatelli A.G."/>
            <person name="Puechmaille S.J."/>
            <person name="Fedrigo O."/>
            <person name="Jarvis E.D."/>
            <person name="Hiller M."/>
            <person name="Vernes S.C."/>
            <person name="Myers E.W."/>
            <person name="Teeling E.C."/>
        </authorList>
    </citation>
    <scope>NUCLEOTIDE SEQUENCE [LARGE SCALE GENOMIC DNA]</scope>
    <source>
        <strain evidence="1">MMyoMyo1</strain>
        <tissue evidence="1">Flight muscle</tissue>
    </source>
</reference>
<dbReference type="Proteomes" id="UP000527355">
    <property type="component" value="Unassembled WGS sequence"/>
</dbReference>
<name>A0A7J7RSE2_MYOMY</name>
<sequence>MLRSCQPVAADFRLIIALTHFGFPEGQTGNVNARQDGVDDVPEPAFSCSTRTHTGVSLQAAIVITRTVRKAESWHFKNWIWIWWRWPKDDGFFFLENWHSPSQSGSVDRASACGLKVPGFDSHQGHRPWLQVPRPWTGRAQEATNRCVSLTSMFLSVSLSPFHSL</sequence>
<gene>
    <name evidence="1" type="ORF">mMyoMyo1_010209</name>
</gene>